<evidence type="ECO:0000256" key="7">
    <source>
        <dbReference type="ARBA" id="ARBA00023014"/>
    </source>
</evidence>
<evidence type="ECO:0000256" key="5">
    <source>
        <dbReference type="ARBA" id="ARBA00022723"/>
    </source>
</evidence>
<feature type="domain" description="4Fe-4S Wbl-type" evidence="13">
    <location>
        <begin position="22"/>
        <end position="86"/>
    </location>
</feature>
<dbReference type="InterPro" id="IPR034768">
    <property type="entry name" value="4FE4S_WBL"/>
</dbReference>
<keyword evidence="15" id="KW-1185">Reference proteome</keyword>
<name>A0ABS6UST1_9PSEU</name>
<keyword evidence="6 12" id="KW-0408">Iron</keyword>
<evidence type="ECO:0000256" key="3">
    <source>
        <dbReference type="ARBA" id="ARBA00022485"/>
    </source>
</evidence>
<comment type="similarity">
    <text evidence="2 12">Belongs to the WhiB family.</text>
</comment>
<comment type="PTM">
    <text evidence="12">Upon Fe-S cluster removal intramolecular disulfide bonds are formed.</text>
</comment>
<comment type="subcellular location">
    <subcellularLocation>
        <location evidence="1 12">Cytoplasm</location>
    </subcellularLocation>
</comment>
<comment type="PTM">
    <text evidence="12">The Fe-S cluster can be nitrosylated by nitric oxide (NO).</text>
</comment>
<evidence type="ECO:0000313" key="15">
    <source>
        <dbReference type="Proteomes" id="UP000694287"/>
    </source>
</evidence>
<proteinExistence type="inferred from homology"/>
<keyword evidence="9 12" id="KW-0238">DNA-binding</keyword>
<gene>
    <name evidence="12" type="primary">whiB</name>
    <name evidence="14" type="ORF">I4I81_13725</name>
</gene>
<keyword evidence="11 12" id="KW-0804">Transcription</keyword>
<dbReference type="HAMAP" id="MF_01479">
    <property type="entry name" value="WhiB"/>
    <property type="match status" value="1"/>
</dbReference>
<keyword evidence="4 12" id="KW-0963">Cytoplasm</keyword>
<evidence type="ECO:0000256" key="2">
    <source>
        <dbReference type="ARBA" id="ARBA00006597"/>
    </source>
</evidence>
<dbReference type="PANTHER" id="PTHR38839">
    <property type="entry name" value="TRANSCRIPTIONAL REGULATOR WHID-RELATED"/>
    <property type="match status" value="1"/>
</dbReference>
<dbReference type="Proteomes" id="UP000694287">
    <property type="component" value="Unassembled WGS sequence"/>
</dbReference>
<evidence type="ECO:0000256" key="1">
    <source>
        <dbReference type="ARBA" id="ARBA00004496"/>
    </source>
</evidence>
<organism evidence="14 15">
    <name type="scientific">Pseudonocardia abyssalis</name>
    <dbReference type="NCBI Taxonomy" id="2792008"/>
    <lineage>
        <taxon>Bacteria</taxon>
        <taxon>Bacillati</taxon>
        <taxon>Actinomycetota</taxon>
        <taxon>Actinomycetes</taxon>
        <taxon>Pseudonocardiales</taxon>
        <taxon>Pseudonocardiaceae</taxon>
        <taxon>Pseudonocardia</taxon>
    </lineage>
</organism>
<feature type="binding site" evidence="12">
    <location>
        <position position="56"/>
    </location>
    <ligand>
        <name>[4Fe-4S] cluster</name>
        <dbReference type="ChEBI" id="CHEBI:49883"/>
    </ligand>
</feature>
<keyword evidence="5 12" id="KW-0479">Metal-binding</keyword>
<dbReference type="Pfam" id="PF02467">
    <property type="entry name" value="Whib"/>
    <property type="match status" value="1"/>
</dbReference>
<dbReference type="RefSeq" id="WP_218603325.1">
    <property type="nucleotide sequence ID" value="NZ_JADQDJ010000120.1"/>
</dbReference>
<sequence length="101" mass="11369">MADVRRLPAPVAEIWDWQMRGSCRGMNSDLFFHPDRERGPARAGRERRAKQVCRGCPVLDTCREHALAVQEPYGVWGGLTVAERDEQIRGDAERPSPGPRG</sequence>
<keyword evidence="7 12" id="KW-0411">Iron-sulfur</keyword>
<keyword evidence="8 12" id="KW-0805">Transcription regulation</keyword>
<evidence type="ECO:0000256" key="10">
    <source>
        <dbReference type="ARBA" id="ARBA00023157"/>
    </source>
</evidence>
<comment type="cofactor">
    <cofactor evidence="12">
        <name>[4Fe-4S] cluster</name>
        <dbReference type="ChEBI" id="CHEBI:49883"/>
    </cofactor>
    <text evidence="12">Binds 1 [4Fe-4S] cluster per subunit. Following nitrosylation of the [4Fe-4S] cluster binds 1 [4Fe-8(NO)] cluster per subunit.</text>
</comment>
<feature type="binding site" evidence="12">
    <location>
        <position position="23"/>
    </location>
    <ligand>
        <name>[4Fe-4S] cluster</name>
        <dbReference type="ChEBI" id="CHEBI:49883"/>
    </ligand>
</feature>
<dbReference type="PANTHER" id="PTHR38839:SF5">
    <property type="entry name" value="TRANSCRIPTIONAL REGULATOR WHID"/>
    <property type="match status" value="1"/>
</dbReference>
<evidence type="ECO:0000256" key="12">
    <source>
        <dbReference type="HAMAP-Rule" id="MF_01479"/>
    </source>
</evidence>
<evidence type="ECO:0000256" key="8">
    <source>
        <dbReference type="ARBA" id="ARBA00023015"/>
    </source>
</evidence>
<reference evidence="14 15" key="1">
    <citation type="submission" date="2020-11" db="EMBL/GenBank/DDBJ databases">
        <title>Pseudonocardia abyssalis sp. nov. and Pseudonocardia oceani sp. nov., description and phylogenomic analysis of two novel actinomycetes isolated from the deep Southern Ocean.</title>
        <authorList>
            <person name="Parra J."/>
        </authorList>
    </citation>
    <scope>NUCLEOTIDE SEQUENCE [LARGE SCALE GENOMIC DNA]</scope>
    <source>
        <strain evidence="14 15">KRD-168</strain>
    </source>
</reference>
<accession>A0ABS6UST1</accession>
<evidence type="ECO:0000313" key="14">
    <source>
        <dbReference type="EMBL" id="MBW0135308.1"/>
    </source>
</evidence>
<dbReference type="InterPro" id="IPR003482">
    <property type="entry name" value="Whib"/>
</dbReference>
<dbReference type="PROSITE" id="PS51674">
    <property type="entry name" value="4FE4S_WBL"/>
    <property type="match status" value="1"/>
</dbReference>
<comment type="caution">
    <text evidence="14">The sequence shown here is derived from an EMBL/GenBank/DDBJ whole genome shotgun (WGS) entry which is preliminary data.</text>
</comment>
<dbReference type="EMBL" id="JADQDK010000001">
    <property type="protein sequence ID" value="MBW0135308.1"/>
    <property type="molecule type" value="Genomic_DNA"/>
</dbReference>
<comment type="function">
    <text evidence="12">Acts as a transcriptional regulator. Probably redox-responsive. The apo- but not holo-form probably binds DNA.</text>
</comment>
<evidence type="ECO:0000256" key="11">
    <source>
        <dbReference type="ARBA" id="ARBA00023163"/>
    </source>
</evidence>
<feature type="binding site" evidence="12">
    <location>
        <position position="53"/>
    </location>
    <ligand>
        <name>[4Fe-4S] cluster</name>
        <dbReference type="ChEBI" id="CHEBI:49883"/>
    </ligand>
</feature>
<evidence type="ECO:0000256" key="4">
    <source>
        <dbReference type="ARBA" id="ARBA00022490"/>
    </source>
</evidence>
<evidence type="ECO:0000256" key="6">
    <source>
        <dbReference type="ARBA" id="ARBA00023004"/>
    </source>
</evidence>
<evidence type="ECO:0000259" key="13">
    <source>
        <dbReference type="PROSITE" id="PS51674"/>
    </source>
</evidence>
<protein>
    <recommendedName>
        <fullName evidence="12">Transcriptional regulator WhiB</fullName>
    </recommendedName>
</protein>
<keyword evidence="3 12" id="KW-0004">4Fe-4S</keyword>
<evidence type="ECO:0000256" key="9">
    <source>
        <dbReference type="ARBA" id="ARBA00023125"/>
    </source>
</evidence>
<keyword evidence="10 12" id="KW-1015">Disulfide bond</keyword>
<feature type="binding site" evidence="12">
    <location>
        <position position="62"/>
    </location>
    <ligand>
        <name>[4Fe-4S] cluster</name>
        <dbReference type="ChEBI" id="CHEBI:49883"/>
    </ligand>
</feature>